<dbReference type="RefSeq" id="WP_209643658.1">
    <property type="nucleotide sequence ID" value="NZ_JAGINW010000001.1"/>
</dbReference>
<protein>
    <submittedName>
        <fullName evidence="2">Low temperature requirement protein LtrA</fullName>
    </submittedName>
</protein>
<feature type="transmembrane region" description="Helical" evidence="1">
    <location>
        <begin position="275"/>
        <end position="296"/>
    </location>
</feature>
<keyword evidence="1" id="KW-0812">Transmembrane</keyword>
<keyword evidence="1" id="KW-0472">Membrane</keyword>
<feature type="transmembrane region" description="Helical" evidence="1">
    <location>
        <begin position="106"/>
        <end position="126"/>
    </location>
</feature>
<proteinExistence type="predicted"/>
<dbReference type="PANTHER" id="PTHR36840">
    <property type="entry name" value="BLL5714 PROTEIN"/>
    <property type="match status" value="1"/>
</dbReference>
<keyword evidence="3" id="KW-1185">Reference proteome</keyword>
<feature type="transmembrane region" description="Helical" evidence="1">
    <location>
        <begin position="362"/>
        <end position="381"/>
    </location>
</feature>
<feature type="transmembrane region" description="Helical" evidence="1">
    <location>
        <begin position="164"/>
        <end position="184"/>
    </location>
</feature>
<comment type="caution">
    <text evidence="2">The sequence shown here is derived from an EMBL/GenBank/DDBJ whole genome shotgun (WGS) entry which is preliminary data.</text>
</comment>
<feature type="transmembrane region" description="Helical" evidence="1">
    <location>
        <begin position="339"/>
        <end position="356"/>
    </location>
</feature>
<dbReference type="Pfam" id="PF06772">
    <property type="entry name" value="LtrA"/>
    <property type="match status" value="1"/>
</dbReference>
<feature type="transmembrane region" description="Helical" evidence="1">
    <location>
        <begin position="81"/>
        <end position="100"/>
    </location>
</feature>
<dbReference type="InterPro" id="IPR010640">
    <property type="entry name" value="Low_temperature_requirement_A"/>
</dbReference>
<dbReference type="PANTHER" id="PTHR36840:SF1">
    <property type="entry name" value="BLL5714 PROTEIN"/>
    <property type="match status" value="1"/>
</dbReference>
<feature type="transmembrane region" description="Helical" evidence="1">
    <location>
        <begin position="205"/>
        <end position="228"/>
    </location>
</feature>
<dbReference type="EMBL" id="JAGINW010000001">
    <property type="protein sequence ID" value="MBP2326609.1"/>
    <property type="molecule type" value="Genomic_DNA"/>
</dbReference>
<evidence type="ECO:0000313" key="3">
    <source>
        <dbReference type="Proteomes" id="UP001519332"/>
    </source>
</evidence>
<gene>
    <name evidence="2" type="ORF">JOF56_006994</name>
</gene>
<feature type="transmembrane region" description="Helical" evidence="1">
    <location>
        <begin position="234"/>
        <end position="254"/>
    </location>
</feature>
<name>A0ABS4TQC7_9PSEU</name>
<feature type="transmembrane region" description="Helical" evidence="1">
    <location>
        <begin position="138"/>
        <end position="158"/>
    </location>
</feature>
<reference evidence="2 3" key="1">
    <citation type="submission" date="2021-03" db="EMBL/GenBank/DDBJ databases">
        <title>Sequencing the genomes of 1000 actinobacteria strains.</title>
        <authorList>
            <person name="Klenk H.-P."/>
        </authorList>
    </citation>
    <scope>NUCLEOTIDE SEQUENCE [LARGE SCALE GENOMIC DNA]</scope>
    <source>
        <strain evidence="2 3">DSM 46670</strain>
    </source>
</reference>
<sequence>MSARSIEEPNRVSSQLELLFDLTFVVAVASAVSRLAHAVEAGHASSGVLLFLEVFFAIWWAWMNFTWFASSYDTDDVAYRLMTMVQMAGVLILAAGVPAAADEGNFRTVTLGYIVMRIALVGQWVRAAIEDPTGRRTALRYAAGFSVLQVGWLARLVLAESGVLAGSGPLLFSFVVLAVFELAVPRWAERTSPTNWHPHHIAERYNLFTIILFGETLLAASTGVGTAVRDGWTWSLIIVAGSGLVLMFALWWLYSLEPGGEALAALRDRSYQWGYGHFGLFAALAALGAGLEVAVAQSGHHAGVSPATASYAVAIPVAGFLILLWAVHAPFIRRSVVRHIGPLLGAVAVMLSPQAVPAVGTAGTVALIAVVCVVVTALTIASRQRRELELKA</sequence>
<organism evidence="2 3">
    <name type="scientific">Kibdelosporangium banguiense</name>
    <dbReference type="NCBI Taxonomy" id="1365924"/>
    <lineage>
        <taxon>Bacteria</taxon>
        <taxon>Bacillati</taxon>
        <taxon>Actinomycetota</taxon>
        <taxon>Actinomycetes</taxon>
        <taxon>Pseudonocardiales</taxon>
        <taxon>Pseudonocardiaceae</taxon>
        <taxon>Kibdelosporangium</taxon>
    </lineage>
</organism>
<feature type="transmembrane region" description="Helical" evidence="1">
    <location>
        <begin position="308"/>
        <end position="327"/>
    </location>
</feature>
<keyword evidence="1" id="KW-1133">Transmembrane helix</keyword>
<feature type="transmembrane region" description="Helical" evidence="1">
    <location>
        <begin position="48"/>
        <end position="69"/>
    </location>
</feature>
<evidence type="ECO:0000313" key="2">
    <source>
        <dbReference type="EMBL" id="MBP2326609.1"/>
    </source>
</evidence>
<evidence type="ECO:0000256" key="1">
    <source>
        <dbReference type="SAM" id="Phobius"/>
    </source>
</evidence>
<accession>A0ABS4TQC7</accession>
<dbReference type="Proteomes" id="UP001519332">
    <property type="component" value="Unassembled WGS sequence"/>
</dbReference>